<protein>
    <submittedName>
        <fullName evidence="9">Small multidrug resistance protein</fullName>
    </submittedName>
</protein>
<dbReference type="InterPro" id="IPR045324">
    <property type="entry name" value="Small_multidrug_res"/>
</dbReference>
<keyword evidence="4 7" id="KW-0812">Transmembrane</keyword>
<keyword evidence="6 8" id="KW-0472">Membrane</keyword>
<comment type="similarity">
    <text evidence="7">Belongs to the drug/metabolite transporter (DMT) superfamily. Small multidrug resistance (SMR) (TC 2.A.7.1) family.</text>
</comment>
<dbReference type="InterPro" id="IPR037185">
    <property type="entry name" value="EmrE-like"/>
</dbReference>
<dbReference type="Pfam" id="PF00893">
    <property type="entry name" value="Multi_Drug_Res"/>
    <property type="match status" value="1"/>
</dbReference>
<evidence type="ECO:0000256" key="1">
    <source>
        <dbReference type="ARBA" id="ARBA00004651"/>
    </source>
</evidence>
<keyword evidence="10" id="KW-1185">Reference proteome</keyword>
<dbReference type="PANTHER" id="PTHR30561">
    <property type="entry name" value="SMR FAMILY PROTON-DEPENDENT DRUG EFFLUX TRANSPORTER SUGE"/>
    <property type="match status" value="1"/>
</dbReference>
<dbReference type="EMBL" id="CP009110">
    <property type="protein sequence ID" value="AIJ20534.1"/>
    <property type="molecule type" value="Genomic_DNA"/>
</dbReference>
<evidence type="ECO:0000256" key="4">
    <source>
        <dbReference type="ARBA" id="ARBA00022692"/>
    </source>
</evidence>
<proteinExistence type="inferred from homology"/>
<dbReference type="KEGG" id="amq:AMETH_0442"/>
<dbReference type="FunFam" id="1.10.3730.20:FF:000001">
    <property type="entry name" value="Quaternary ammonium compound resistance transporter SugE"/>
    <property type="match status" value="1"/>
</dbReference>
<dbReference type="OrthoDB" id="21828at2"/>
<keyword evidence="2" id="KW-0813">Transport</keyword>
<dbReference type="HOGENOM" id="CLU_133067_1_2_11"/>
<dbReference type="AlphaFoldDB" id="A0A076MIF6"/>
<evidence type="ECO:0000313" key="10">
    <source>
        <dbReference type="Proteomes" id="UP000062973"/>
    </source>
</evidence>
<organism evidence="9 10">
    <name type="scientific">Amycolatopsis methanolica 239</name>
    <dbReference type="NCBI Taxonomy" id="1068978"/>
    <lineage>
        <taxon>Bacteria</taxon>
        <taxon>Bacillati</taxon>
        <taxon>Actinomycetota</taxon>
        <taxon>Actinomycetes</taxon>
        <taxon>Pseudonocardiales</taxon>
        <taxon>Pseudonocardiaceae</taxon>
        <taxon>Amycolatopsis</taxon>
        <taxon>Amycolatopsis methanolica group</taxon>
    </lineage>
</organism>
<name>A0A076MIF6_AMYME</name>
<gene>
    <name evidence="9" type="ORF">AMETH_0442</name>
</gene>
<dbReference type="eggNOG" id="COG2076">
    <property type="taxonomic scope" value="Bacteria"/>
</dbReference>
<evidence type="ECO:0000256" key="7">
    <source>
        <dbReference type="RuleBase" id="RU003942"/>
    </source>
</evidence>
<dbReference type="SUPFAM" id="SSF103481">
    <property type="entry name" value="Multidrug resistance efflux transporter EmrE"/>
    <property type="match status" value="1"/>
</dbReference>
<evidence type="ECO:0000256" key="8">
    <source>
        <dbReference type="SAM" id="Phobius"/>
    </source>
</evidence>
<dbReference type="Gene3D" id="1.10.3730.20">
    <property type="match status" value="1"/>
</dbReference>
<keyword evidence="3" id="KW-1003">Cell membrane</keyword>
<accession>A0A076MIF6</accession>
<dbReference type="GO" id="GO:0022857">
    <property type="term" value="F:transmembrane transporter activity"/>
    <property type="evidence" value="ECO:0007669"/>
    <property type="project" value="InterPro"/>
</dbReference>
<evidence type="ECO:0000256" key="3">
    <source>
        <dbReference type="ARBA" id="ARBA00022475"/>
    </source>
</evidence>
<dbReference type="PANTHER" id="PTHR30561:SF0">
    <property type="entry name" value="GUANIDINIUM EXPORTER"/>
    <property type="match status" value="1"/>
</dbReference>
<comment type="subcellular location">
    <subcellularLocation>
        <location evidence="1 7">Cell membrane</location>
        <topology evidence="1 7">Multi-pass membrane protein</topology>
    </subcellularLocation>
</comment>
<evidence type="ECO:0000256" key="5">
    <source>
        <dbReference type="ARBA" id="ARBA00022989"/>
    </source>
</evidence>
<evidence type="ECO:0000256" key="6">
    <source>
        <dbReference type="ARBA" id="ARBA00023136"/>
    </source>
</evidence>
<dbReference type="STRING" id="1068978.AMETH_0442"/>
<feature type="transmembrane region" description="Helical" evidence="8">
    <location>
        <begin position="84"/>
        <end position="103"/>
    </location>
</feature>
<sequence length="104" mass="10496">MAWIVLIVSGILETVWAAALNAARGFTRVGPSVLFVVALVASMAGLSYAMRSIPIGTGYAVWVGIGAVGTAVYGMVALGEPATAARLVCLGLIVAGVVGLKVLH</sequence>
<keyword evidence="5 8" id="KW-1133">Transmembrane helix</keyword>
<feature type="transmembrane region" description="Helical" evidence="8">
    <location>
        <begin position="59"/>
        <end position="78"/>
    </location>
</feature>
<reference evidence="9 10" key="1">
    <citation type="submission" date="2014-07" db="EMBL/GenBank/DDBJ databases">
        <title>Whole Genome Sequence of the Amycolatopsis methanolica 239.</title>
        <authorList>
            <person name="Tang B."/>
        </authorList>
    </citation>
    <scope>NUCLEOTIDE SEQUENCE [LARGE SCALE GENOMIC DNA]</scope>
    <source>
        <strain evidence="9 10">239</strain>
    </source>
</reference>
<evidence type="ECO:0000256" key="2">
    <source>
        <dbReference type="ARBA" id="ARBA00022448"/>
    </source>
</evidence>
<evidence type="ECO:0000313" key="9">
    <source>
        <dbReference type="EMBL" id="AIJ20534.1"/>
    </source>
</evidence>
<dbReference type="GO" id="GO:0005886">
    <property type="term" value="C:plasma membrane"/>
    <property type="evidence" value="ECO:0007669"/>
    <property type="project" value="UniProtKB-SubCell"/>
</dbReference>
<dbReference type="InterPro" id="IPR000390">
    <property type="entry name" value="Small_drug/metabolite_transptr"/>
</dbReference>
<dbReference type="Proteomes" id="UP000062973">
    <property type="component" value="Chromosome"/>
</dbReference>
<dbReference type="PATRIC" id="fig|1068978.7.peg.467"/>
<dbReference type="RefSeq" id="WP_017986400.1">
    <property type="nucleotide sequence ID" value="NZ_AQUL01000001.1"/>
</dbReference>
<feature type="transmembrane region" description="Helical" evidence="8">
    <location>
        <begin position="33"/>
        <end position="50"/>
    </location>
</feature>